<dbReference type="GO" id="GO:0016020">
    <property type="term" value="C:membrane"/>
    <property type="evidence" value="ECO:0007669"/>
    <property type="project" value="UniProtKB-SubCell"/>
</dbReference>
<evidence type="ECO:0000256" key="6">
    <source>
        <dbReference type="ARBA" id="ARBA00022989"/>
    </source>
</evidence>
<dbReference type="GO" id="GO:0009847">
    <property type="term" value="P:spore germination"/>
    <property type="evidence" value="ECO:0007669"/>
    <property type="project" value="InterPro"/>
</dbReference>
<dbReference type="NCBIfam" id="TIGR00912">
    <property type="entry name" value="2A0309"/>
    <property type="match status" value="1"/>
</dbReference>
<proteinExistence type="inferred from homology"/>
<keyword evidence="7 8" id="KW-0472">Membrane</keyword>
<dbReference type="InterPro" id="IPR004761">
    <property type="entry name" value="Spore_GerAB"/>
</dbReference>
<dbReference type="STRING" id="1742359.GCA_001439625_04117"/>
<dbReference type="AlphaFoldDB" id="A0A5B8Z1Y6"/>
<evidence type="ECO:0000256" key="5">
    <source>
        <dbReference type="ARBA" id="ARBA00022692"/>
    </source>
</evidence>
<keyword evidence="4" id="KW-0309">Germination</keyword>
<dbReference type="Pfam" id="PF03845">
    <property type="entry name" value="Spore_permease"/>
    <property type="match status" value="1"/>
</dbReference>
<keyword evidence="10" id="KW-1185">Reference proteome</keyword>
<protein>
    <submittedName>
        <fullName evidence="9">GerAB/ArcD/ProY family transporter</fullName>
    </submittedName>
</protein>
<dbReference type="KEGG" id="bda:FSZ17_06245"/>
<feature type="transmembrane region" description="Helical" evidence="8">
    <location>
        <begin position="219"/>
        <end position="240"/>
    </location>
</feature>
<dbReference type="RefSeq" id="WP_057775076.1">
    <property type="nucleotide sequence ID" value="NZ_CP042593.1"/>
</dbReference>
<organism evidence="9 10">
    <name type="scientific">Cytobacillus dafuensis</name>
    <name type="common">Bacillus dafuensis</name>
    <dbReference type="NCBI Taxonomy" id="1742359"/>
    <lineage>
        <taxon>Bacteria</taxon>
        <taxon>Bacillati</taxon>
        <taxon>Bacillota</taxon>
        <taxon>Bacilli</taxon>
        <taxon>Bacillales</taxon>
        <taxon>Bacillaceae</taxon>
        <taxon>Cytobacillus</taxon>
    </lineage>
</organism>
<dbReference type="PANTHER" id="PTHR34975:SF2">
    <property type="entry name" value="SPORE GERMINATION PROTEIN A2"/>
    <property type="match status" value="1"/>
</dbReference>
<gene>
    <name evidence="9" type="ORF">FSZ17_06245</name>
</gene>
<feature type="transmembrane region" description="Helical" evidence="8">
    <location>
        <begin position="122"/>
        <end position="140"/>
    </location>
</feature>
<dbReference type="Proteomes" id="UP000321555">
    <property type="component" value="Chromosome"/>
</dbReference>
<accession>A0A5B8Z1Y6</accession>
<feature type="transmembrane region" description="Helical" evidence="8">
    <location>
        <begin position="305"/>
        <end position="322"/>
    </location>
</feature>
<comment type="similarity">
    <text evidence="2">Belongs to the amino acid-polyamine-organocation (APC) superfamily. Spore germination protein (SGP) (TC 2.A.3.9) family.</text>
</comment>
<evidence type="ECO:0000256" key="7">
    <source>
        <dbReference type="ARBA" id="ARBA00023136"/>
    </source>
</evidence>
<keyword evidence="6 8" id="KW-1133">Transmembrane helix</keyword>
<evidence type="ECO:0000256" key="8">
    <source>
        <dbReference type="SAM" id="Phobius"/>
    </source>
</evidence>
<comment type="subcellular location">
    <subcellularLocation>
        <location evidence="1">Membrane</location>
        <topology evidence="1">Multi-pass membrane protein</topology>
    </subcellularLocation>
</comment>
<feature type="transmembrane region" description="Helical" evidence="8">
    <location>
        <begin position="334"/>
        <end position="354"/>
    </location>
</feature>
<keyword evidence="5 8" id="KW-0812">Transmembrane</keyword>
<evidence type="ECO:0000256" key="3">
    <source>
        <dbReference type="ARBA" id="ARBA00022448"/>
    </source>
</evidence>
<dbReference type="EMBL" id="CP042593">
    <property type="protein sequence ID" value="QED46898.1"/>
    <property type="molecule type" value="Genomic_DNA"/>
</dbReference>
<feature type="transmembrane region" description="Helical" evidence="8">
    <location>
        <begin position="42"/>
        <end position="62"/>
    </location>
</feature>
<feature type="transmembrane region" description="Helical" evidence="8">
    <location>
        <begin position="83"/>
        <end position="110"/>
    </location>
</feature>
<name>A0A5B8Z1Y6_CYTDA</name>
<dbReference type="Gene3D" id="1.20.1740.10">
    <property type="entry name" value="Amino acid/polyamine transporter I"/>
    <property type="match status" value="1"/>
</dbReference>
<feature type="transmembrane region" description="Helical" evidence="8">
    <location>
        <begin position="12"/>
        <end position="30"/>
    </location>
</feature>
<evidence type="ECO:0000313" key="10">
    <source>
        <dbReference type="Proteomes" id="UP000321555"/>
    </source>
</evidence>
<feature type="transmembrane region" description="Helical" evidence="8">
    <location>
        <begin position="270"/>
        <end position="293"/>
    </location>
</feature>
<feature type="transmembrane region" description="Helical" evidence="8">
    <location>
        <begin position="185"/>
        <end position="207"/>
    </location>
</feature>
<dbReference type="OrthoDB" id="2380120at2"/>
<evidence type="ECO:0000256" key="1">
    <source>
        <dbReference type="ARBA" id="ARBA00004141"/>
    </source>
</evidence>
<dbReference type="PANTHER" id="PTHR34975">
    <property type="entry name" value="SPORE GERMINATION PROTEIN A2"/>
    <property type="match status" value="1"/>
</dbReference>
<sequence length="366" mass="42482">MKKYTYNEITTFQYVCLIIGTQIGAGFLSLPSVLAQKAGSDGWMAIIIGWLFSIVSSIFLVKTAEKYPNETIYDILIRLFGKILGKAIILIFLLYCICFSWLIMINTLLYINGWFLPNTPDYIIVLIFSIPTLLVVRNGLRIIGRYAELVFYLTMWFPLLFLLPLKDGSLLHLLPLFKVGWKSIAAAELPAIYSFFGFELTFFFYPFLQKKQYAVRGIVVANTFVMLFYLIVTLCCFVFFSPDDIADFNQPVLNLLKVIEFHFLERIDLIILNVLLLIASRAWIMYMYCAVYCSSQLMKKQDHSGHVPVLLGLFIGATFFIHPTWLQFKTWQKWISYTGIGVAFIFPLLLWIYTSIYEKYIRRKFS</sequence>
<reference evidence="10" key="1">
    <citation type="submission" date="2019-08" db="EMBL/GenBank/DDBJ databases">
        <authorList>
            <person name="Zheng X."/>
        </authorList>
    </citation>
    <scope>NUCLEOTIDE SEQUENCE [LARGE SCALE GENOMIC DNA]</scope>
    <source>
        <strain evidence="10">FJAT-25496</strain>
    </source>
</reference>
<keyword evidence="3" id="KW-0813">Transport</keyword>
<feature type="transmembrane region" description="Helical" evidence="8">
    <location>
        <begin position="147"/>
        <end position="165"/>
    </location>
</feature>
<evidence type="ECO:0000313" key="9">
    <source>
        <dbReference type="EMBL" id="QED46898.1"/>
    </source>
</evidence>
<evidence type="ECO:0000256" key="4">
    <source>
        <dbReference type="ARBA" id="ARBA00022544"/>
    </source>
</evidence>
<evidence type="ECO:0000256" key="2">
    <source>
        <dbReference type="ARBA" id="ARBA00007998"/>
    </source>
</evidence>